<dbReference type="Pfam" id="PF00881">
    <property type="entry name" value="Nitroreductase"/>
    <property type="match status" value="1"/>
</dbReference>
<dbReference type="InterPro" id="IPR052544">
    <property type="entry name" value="Bacteriocin_Proc_Enz"/>
</dbReference>
<dbReference type="InterPro" id="IPR020051">
    <property type="entry name" value="SagB-type_dehydrogenase"/>
</dbReference>
<dbReference type="SUPFAM" id="SSF55469">
    <property type="entry name" value="FMN-dependent nitroreductase-like"/>
    <property type="match status" value="1"/>
</dbReference>
<reference evidence="3 4" key="1">
    <citation type="submission" date="2018-08" db="EMBL/GenBank/DDBJ databases">
        <title>Draft genome of candidate division NPL-UPA2 bacterium Unc8 that adapted to ultra-basic serpentinizing groundwater.</title>
        <authorList>
            <person name="Ishii S."/>
            <person name="Suzuki S."/>
            <person name="Nealson K.H."/>
        </authorList>
    </citation>
    <scope>NUCLEOTIDE SEQUENCE [LARGE SCALE GENOMIC DNA]</scope>
    <source>
        <strain evidence="3">Unc8</strain>
    </source>
</reference>
<feature type="domain" description="Nitroreductase" evidence="2">
    <location>
        <begin position="58"/>
        <end position="235"/>
    </location>
</feature>
<dbReference type="Gene3D" id="3.40.109.10">
    <property type="entry name" value="NADH Oxidase"/>
    <property type="match status" value="1"/>
</dbReference>
<evidence type="ECO:0000259" key="2">
    <source>
        <dbReference type="Pfam" id="PF00881"/>
    </source>
</evidence>
<evidence type="ECO:0000313" key="3">
    <source>
        <dbReference type="EMBL" id="RIH99470.1"/>
    </source>
</evidence>
<comment type="caution">
    <text evidence="3">The sequence shown here is derived from an EMBL/GenBank/DDBJ whole genome shotgun (WGS) entry which is preliminary data.</text>
</comment>
<dbReference type="InterPro" id="IPR029479">
    <property type="entry name" value="Nitroreductase"/>
</dbReference>
<accession>A0A399FU45</accession>
<keyword evidence="1" id="KW-0472">Membrane</keyword>
<organism evidence="3 4">
    <name type="scientific">candidate division NPL-UPA2 bacterium Unc8</name>
    <dbReference type="NCBI Taxonomy" id="1980939"/>
    <lineage>
        <taxon>Bacteria</taxon>
    </lineage>
</organism>
<evidence type="ECO:0000313" key="4">
    <source>
        <dbReference type="Proteomes" id="UP000266287"/>
    </source>
</evidence>
<dbReference type="AlphaFoldDB" id="A0A399FU45"/>
<dbReference type="PANTHER" id="PTHR43745">
    <property type="entry name" value="NITROREDUCTASE MJ1384-RELATED"/>
    <property type="match status" value="1"/>
</dbReference>
<gene>
    <name evidence="3" type="ORF">B9J77_05225</name>
</gene>
<dbReference type="Proteomes" id="UP000266287">
    <property type="component" value="Unassembled WGS sequence"/>
</dbReference>
<dbReference type="PANTHER" id="PTHR43745:SF2">
    <property type="entry name" value="NITROREDUCTASE MJ1384-RELATED"/>
    <property type="match status" value="1"/>
</dbReference>
<keyword evidence="1" id="KW-0812">Transmembrane</keyword>
<sequence>MEKRKIWFLVILASIIIGGVLLGGYSKRSQPEIAEGGETIRLPPPRHRGELSVEEAIFRRRSIRRFTDEPLTLEEVSQLLWAAGGETIDGITGATRAYPSAGGIYPLEIYLIAGNVGGLPSGIYHYNWRKHTITLVKEGDFRLQLTAAALGQRMVANAPVSIVWTADFARTTRRYGKRGERYVHMDVGGAGQNVHLQAEALDLGTVIIGAFRDEDVKEILGVKNEVPLYIMPVGKKRF</sequence>
<dbReference type="NCBIfam" id="TIGR03605">
    <property type="entry name" value="antibiot_sagB"/>
    <property type="match status" value="1"/>
</dbReference>
<dbReference type="EMBL" id="NDHY01000021">
    <property type="protein sequence ID" value="RIH99470.1"/>
    <property type="molecule type" value="Genomic_DNA"/>
</dbReference>
<dbReference type="GO" id="GO:0016491">
    <property type="term" value="F:oxidoreductase activity"/>
    <property type="evidence" value="ECO:0007669"/>
    <property type="project" value="InterPro"/>
</dbReference>
<dbReference type="CDD" id="cd02142">
    <property type="entry name" value="McbC_SagB-like_oxidoreductase"/>
    <property type="match status" value="1"/>
</dbReference>
<protein>
    <submittedName>
        <fullName evidence="3">SagB/ThcOx family dehydrogenase</fullName>
    </submittedName>
</protein>
<feature type="transmembrane region" description="Helical" evidence="1">
    <location>
        <begin position="6"/>
        <end position="25"/>
    </location>
</feature>
<evidence type="ECO:0000256" key="1">
    <source>
        <dbReference type="SAM" id="Phobius"/>
    </source>
</evidence>
<dbReference type="InterPro" id="IPR000415">
    <property type="entry name" value="Nitroreductase-like"/>
</dbReference>
<name>A0A399FU45_UNCN2</name>
<proteinExistence type="predicted"/>
<keyword evidence="1" id="KW-1133">Transmembrane helix</keyword>